<comment type="caution">
    <text evidence="2">The sequence shown here is derived from an EMBL/GenBank/DDBJ whole genome shotgun (WGS) entry which is preliminary data.</text>
</comment>
<evidence type="ECO:0000313" key="2">
    <source>
        <dbReference type="EMBL" id="TNC27969.1"/>
    </source>
</evidence>
<evidence type="ECO:0000256" key="1">
    <source>
        <dbReference type="SAM" id="MobiDB-lite"/>
    </source>
</evidence>
<dbReference type="RefSeq" id="WP_194846734.1">
    <property type="nucleotide sequence ID" value="NZ_VDFR01000235.1"/>
</dbReference>
<sequence>MLLHRGHEQWSRKRWPEASDRAMPHRSSFPEALRLDRALHPRGGKAEFANARVDFPTLPRP</sequence>
<organism evidence="2 3">
    <name type="scientific">Mumia zhuanghuii</name>
    <dbReference type="NCBI Taxonomy" id="2585211"/>
    <lineage>
        <taxon>Bacteria</taxon>
        <taxon>Bacillati</taxon>
        <taxon>Actinomycetota</taxon>
        <taxon>Actinomycetes</taxon>
        <taxon>Propionibacteriales</taxon>
        <taxon>Nocardioidaceae</taxon>
        <taxon>Mumia</taxon>
    </lineage>
</organism>
<reference evidence="2 3" key="1">
    <citation type="submission" date="2019-05" db="EMBL/GenBank/DDBJ databases">
        <title>Mumia sp. nov., isolated from the intestinal contents of plateau pika (Ochotona curzoniae) in the Qinghai-Tibet plateau of China.</title>
        <authorList>
            <person name="Tian Z."/>
        </authorList>
    </citation>
    <scope>NUCLEOTIDE SEQUENCE [LARGE SCALE GENOMIC DNA]</scope>
    <source>
        <strain evidence="3">527</strain>
    </source>
</reference>
<dbReference type="EMBL" id="VDFR01000235">
    <property type="protein sequence ID" value="TNC27969.1"/>
    <property type="molecule type" value="Genomic_DNA"/>
</dbReference>
<evidence type="ECO:0000313" key="3">
    <source>
        <dbReference type="Proteomes" id="UP000306740"/>
    </source>
</evidence>
<accession>A0A5C4M497</accession>
<dbReference type="Proteomes" id="UP000306740">
    <property type="component" value="Unassembled WGS sequence"/>
</dbReference>
<dbReference type="AlphaFoldDB" id="A0A5C4M497"/>
<feature type="region of interest" description="Disordered" evidence="1">
    <location>
        <begin position="1"/>
        <end position="29"/>
    </location>
</feature>
<proteinExistence type="predicted"/>
<gene>
    <name evidence="2" type="ORF">FHE65_34065</name>
</gene>
<name>A0A5C4M497_9ACTN</name>
<protein>
    <submittedName>
        <fullName evidence="2">Uncharacterized protein</fullName>
    </submittedName>
</protein>
<feature type="compositionally biased region" description="Basic and acidic residues" evidence="1">
    <location>
        <begin position="1"/>
        <end position="23"/>
    </location>
</feature>